<dbReference type="Pfam" id="PF00563">
    <property type="entry name" value="EAL"/>
    <property type="match status" value="1"/>
</dbReference>
<dbReference type="InterPro" id="IPR029787">
    <property type="entry name" value="Nucleotide_cyclase"/>
</dbReference>
<dbReference type="InterPro" id="IPR035919">
    <property type="entry name" value="EAL_sf"/>
</dbReference>
<dbReference type="SUPFAM" id="SSF55781">
    <property type="entry name" value="GAF domain-like"/>
    <property type="match status" value="1"/>
</dbReference>
<dbReference type="InterPro" id="IPR000160">
    <property type="entry name" value="GGDEF_dom"/>
</dbReference>
<evidence type="ECO:0000259" key="1">
    <source>
        <dbReference type="PROSITE" id="PS50883"/>
    </source>
</evidence>
<dbReference type="PROSITE" id="PS50883">
    <property type="entry name" value="EAL"/>
    <property type="match status" value="1"/>
</dbReference>
<accession>A0ABU8MU00</accession>
<dbReference type="InterPro" id="IPR003018">
    <property type="entry name" value="GAF"/>
</dbReference>
<dbReference type="PROSITE" id="PS50887">
    <property type="entry name" value="GGDEF"/>
    <property type="match status" value="1"/>
</dbReference>
<dbReference type="CDD" id="cd01949">
    <property type="entry name" value="GGDEF"/>
    <property type="match status" value="1"/>
</dbReference>
<dbReference type="PANTHER" id="PTHR33121:SF70">
    <property type="entry name" value="SIGNALING PROTEIN YKOW"/>
    <property type="match status" value="1"/>
</dbReference>
<evidence type="ECO:0000313" key="4">
    <source>
        <dbReference type="Proteomes" id="UP001385809"/>
    </source>
</evidence>
<organism evidence="3 4">
    <name type="scientific">Actinomycetospora aurantiaca</name>
    <dbReference type="NCBI Taxonomy" id="3129233"/>
    <lineage>
        <taxon>Bacteria</taxon>
        <taxon>Bacillati</taxon>
        <taxon>Actinomycetota</taxon>
        <taxon>Actinomycetes</taxon>
        <taxon>Pseudonocardiales</taxon>
        <taxon>Pseudonocardiaceae</taxon>
        <taxon>Actinomycetospora</taxon>
    </lineage>
</organism>
<proteinExistence type="predicted"/>
<feature type="domain" description="EAL" evidence="1">
    <location>
        <begin position="348"/>
        <end position="590"/>
    </location>
</feature>
<dbReference type="SMART" id="SM00267">
    <property type="entry name" value="GGDEF"/>
    <property type="match status" value="1"/>
</dbReference>
<dbReference type="InterPro" id="IPR050706">
    <property type="entry name" value="Cyclic-di-GMP_PDE-like"/>
</dbReference>
<dbReference type="SMART" id="SM00052">
    <property type="entry name" value="EAL"/>
    <property type="match status" value="1"/>
</dbReference>
<dbReference type="SUPFAM" id="SSF55073">
    <property type="entry name" value="Nucleotide cyclase"/>
    <property type="match status" value="1"/>
</dbReference>
<dbReference type="PANTHER" id="PTHR33121">
    <property type="entry name" value="CYCLIC DI-GMP PHOSPHODIESTERASE PDEF"/>
    <property type="match status" value="1"/>
</dbReference>
<keyword evidence="4" id="KW-1185">Reference proteome</keyword>
<dbReference type="CDD" id="cd01948">
    <property type="entry name" value="EAL"/>
    <property type="match status" value="1"/>
</dbReference>
<name>A0ABU8MU00_9PSEU</name>
<feature type="domain" description="GGDEF" evidence="2">
    <location>
        <begin position="208"/>
        <end position="339"/>
    </location>
</feature>
<protein>
    <submittedName>
        <fullName evidence="3">Bifunctional diguanylate cyclase/phosphodiesterase</fullName>
    </submittedName>
</protein>
<evidence type="ECO:0000259" key="2">
    <source>
        <dbReference type="PROSITE" id="PS50887"/>
    </source>
</evidence>
<gene>
    <name evidence="3" type="ORF">WCD74_23040</name>
</gene>
<dbReference type="Gene3D" id="3.20.20.450">
    <property type="entry name" value="EAL domain"/>
    <property type="match status" value="1"/>
</dbReference>
<dbReference type="Pfam" id="PF00990">
    <property type="entry name" value="GGDEF"/>
    <property type="match status" value="1"/>
</dbReference>
<dbReference type="InterPro" id="IPR043128">
    <property type="entry name" value="Rev_trsase/Diguanyl_cyclase"/>
</dbReference>
<evidence type="ECO:0000313" key="3">
    <source>
        <dbReference type="EMBL" id="MEJ2870657.1"/>
    </source>
</evidence>
<sequence>MWEPTGTPGVTDLDGLVAAVATRLMGATSAGLVVAVQDVLSRLVAFFEVDLSFLRFHDLARRTTNLVAEWPPRPVVPDPDPLGVIPFATADPVFAATEHLTAIGVRRPRDAADYQERVRQGSGIAETSVAMVPLRAGGVTTGGLGFVKYGDRSWEDAELRALTTIGLLFAQMQGRIAAEDRLRHLADHDELTGLPHRRTLLDHLARDRTGALLVLDVDRLQALNDFLGHEAGDRFLVTTGERLRAVVGPDDVVARLGGDRFAVALDGPVDESHAREVARSLRHAVAEPVLLAGQSLTRTASVGIGLAAADPETDRLRGAEEAVLAAKSRGGNEVAAFSAAMLARERMRVAVEMTLPAALRGGALGLAYQPIVDLATRATVGVEALARWEHPTLGAVPPELFVGVAEATNLAAELGDWVLDRACRQLAAWRAAAPGLVVSVNLSPLDLVADDLADRVRAALVRHGLSGRDLVLEVTEHAVVSDDAAALRTLRRLRAEGVAIAIDDFGTGYSSLAQLKAFPVTVLKIDRRFVRDLGTDADDLAIVRSIAGLAESFGLDLVAEGVESERAAAILADLGCRHAQGHLFAPARPA</sequence>
<dbReference type="NCBIfam" id="TIGR00254">
    <property type="entry name" value="GGDEF"/>
    <property type="match status" value="1"/>
</dbReference>
<dbReference type="Proteomes" id="UP001385809">
    <property type="component" value="Unassembled WGS sequence"/>
</dbReference>
<reference evidence="3 4" key="1">
    <citation type="submission" date="2024-03" db="EMBL/GenBank/DDBJ databases">
        <title>Actinomycetospora sp. OC33-EN08, a novel actinomycete isolated from wild orchid (Aerides multiflora).</title>
        <authorList>
            <person name="Suriyachadkun C."/>
        </authorList>
    </citation>
    <scope>NUCLEOTIDE SEQUENCE [LARGE SCALE GENOMIC DNA]</scope>
    <source>
        <strain evidence="3 4">OC33-EN08</strain>
    </source>
</reference>
<dbReference type="SUPFAM" id="SSF141868">
    <property type="entry name" value="EAL domain-like"/>
    <property type="match status" value="1"/>
</dbReference>
<dbReference type="InterPro" id="IPR001633">
    <property type="entry name" value="EAL_dom"/>
</dbReference>
<comment type="caution">
    <text evidence="3">The sequence shown here is derived from an EMBL/GenBank/DDBJ whole genome shotgun (WGS) entry which is preliminary data.</text>
</comment>
<dbReference type="RefSeq" id="WP_337697225.1">
    <property type="nucleotide sequence ID" value="NZ_JBBEGN010000014.1"/>
</dbReference>
<dbReference type="SMART" id="SM00065">
    <property type="entry name" value="GAF"/>
    <property type="match status" value="1"/>
</dbReference>
<dbReference type="Gene3D" id="3.30.70.270">
    <property type="match status" value="1"/>
</dbReference>
<dbReference type="EMBL" id="JBBEGN010000014">
    <property type="protein sequence ID" value="MEJ2870657.1"/>
    <property type="molecule type" value="Genomic_DNA"/>
</dbReference>